<organism evidence="1 2">
    <name type="scientific">Mariniblastus fucicola</name>
    <dbReference type="NCBI Taxonomy" id="980251"/>
    <lineage>
        <taxon>Bacteria</taxon>
        <taxon>Pseudomonadati</taxon>
        <taxon>Planctomycetota</taxon>
        <taxon>Planctomycetia</taxon>
        <taxon>Pirellulales</taxon>
        <taxon>Pirellulaceae</taxon>
        <taxon>Mariniblastus</taxon>
    </lineage>
</organism>
<dbReference type="AlphaFoldDB" id="A0A5B9PGI0"/>
<protein>
    <submittedName>
        <fullName evidence="1">Uncharacterized protein</fullName>
    </submittedName>
</protein>
<gene>
    <name evidence="1" type="ORF">MFFC18_18620</name>
</gene>
<proteinExistence type="predicted"/>
<dbReference type="EMBL" id="CP042912">
    <property type="protein sequence ID" value="QEG22001.1"/>
    <property type="molecule type" value="Genomic_DNA"/>
</dbReference>
<reference evidence="1 2" key="1">
    <citation type="submission" date="2019-08" db="EMBL/GenBank/DDBJ databases">
        <title>Deep-cultivation of Planctomycetes and their phenomic and genomic characterization uncovers novel biology.</title>
        <authorList>
            <person name="Wiegand S."/>
            <person name="Jogler M."/>
            <person name="Boedeker C."/>
            <person name="Pinto D."/>
            <person name="Vollmers J."/>
            <person name="Rivas-Marin E."/>
            <person name="Kohn T."/>
            <person name="Peeters S.H."/>
            <person name="Heuer A."/>
            <person name="Rast P."/>
            <person name="Oberbeckmann S."/>
            <person name="Bunk B."/>
            <person name="Jeske O."/>
            <person name="Meyerdierks A."/>
            <person name="Storesund J.E."/>
            <person name="Kallscheuer N."/>
            <person name="Luecker S."/>
            <person name="Lage O.M."/>
            <person name="Pohl T."/>
            <person name="Merkel B.J."/>
            <person name="Hornburger P."/>
            <person name="Mueller R.-W."/>
            <person name="Bruemmer F."/>
            <person name="Labrenz M."/>
            <person name="Spormann A.M."/>
            <person name="Op den Camp H."/>
            <person name="Overmann J."/>
            <person name="Amann R."/>
            <person name="Jetten M.S.M."/>
            <person name="Mascher T."/>
            <person name="Medema M.H."/>
            <person name="Devos D.P."/>
            <person name="Kaster A.-K."/>
            <person name="Ovreas L."/>
            <person name="Rohde M."/>
            <person name="Galperin M.Y."/>
            <person name="Jogler C."/>
        </authorList>
    </citation>
    <scope>NUCLEOTIDE SEQUENCE [LARGE SCALE GENOMIC DNA]</scope>
    <source>
        <strain evidence="1 2">FC18</strain>
    </source>
</reference>
<evidence type="ECO:0000313" key="1">
    <source>
        <dbReference type="EMBL" id="QEG22001.1"/>
    </source>
</evidence>
<name>A0A5B9PGI0_9BACT</name>
<dbReference type="KEGG" id="mff:MFFC18_18620"/>
<evidence type="ECO:0000313" key="2">
    <source>
        <dbReference type="Proteomes" id="UP000322214"/>
    </source>
</evidence>
<dbReference type="Proteomes" id="UP000322214">
    <property type="component" value="Chromosome"/>
</dbReference>
<sequence length="50" mass="5578">MSSMLGSNLLDFDRFGCQAMDNLSPGSLDNKALNRSRVFRCANIVPRMID</sequence>
<keyword evidence="2" id="KW-1185">Reference proteome</keyword>
<accession>A0A5B9PGI0</accession>